<proteinExistence type="predicted"/>
<dbReference type="GO" id="GO:0005829">
    <property type="term" value="C:cytosol"/>
    <property type="evidence" value="ECO:0007669"/>
    <property type="project" value="TreeGrafter"/>
</dbReference>
<dbReference type="KEGG" id="tgi:RBB81_04460"/>
<reference evidence="5" key="1">
    <citation type="submission" date="2023-08" db="EMBL/GenBank/DDBJ databases">
        <authorList>
            <person name="Messyasz A."/>
            <person name="Mannisto M.K."/>
            <person name="Kerkhof L.J."/>
            <person name="Haggblom M."/>
        </authorList>
    </citation>
    <scope>NUCLEOTIDE SEQUENCE</scope>
    <source>
        <strain evidence="5">M8UP39</strain>
    </source>
</reference>
<dbReference type="InterPro" id="IPR001910">
    <property type="entry name" value="Inosine/uridine_hydrolase_dom"/>
</dbReference>
<dbReference type="EMBL" id="CP132938">
    <property type="protein sequence ID" value="XCB23182.1"/>
    <property type="molecule type" value="Genomic_DNA"/>
</dbReference>
<dbReference type="Pfam" id="PF01156">
    <property type="entry name" value="IU_nuc_hydro"/>
    <property type="match status" value="1"/>
</dbReference>
<dbReference type="AlphaFoldDB" id="A0AAU7Z2N6"/>
<evidence type="ECO:0000256" key="3">
    <source>
        <dbReference type="SAM" id="SignalP"/>
    </source>
</evidence>
<feature type="chain" id="PRO_5043806610" evidence="3">
    <location>
        <begin position="24"/>
        <end position="367"/>
    </location>
</feature>
<accession>A0AAU7Z2N6</accession>
<dbReference type="PANTHER" id="PTHR12304:SF4">
    <property type="entry name" value="URIDINE NUCLEOSIDASE"/>
    <property type="match status" value="1"/>
</dbReference>
<dbReference type="PANTHER" id="PTHR12304">
    <property type="entry name" value="INOSINE-URIDINE PREFERRING NUCLEOSIDE HYDROLASE"/>
    <property type="match status" value="1"/>
</dbReference>
<dbReference type="RefSeq" id="WP_353072859.1">
    <property type="nucleotide sequence ID" value="NZ_CP132938.1"/>
</dbReference>
<evidence type="ECO:0000256" key="1">
    <source>
        <dbReference type="ARBA" id="ARBA00022801"/>
    </source>
</evidence>
<dbReference type="InterPro" id="IPR036452">
    <property type="entry name" value="Ribo_hydro-like"/>
</dbReference>
<feature type="signal peptide" evidence="3">
    <location>
        <begin position="1"/>
        <end position="23"/>
    </location>
</feature>
<dbReference type="Gene3D" id="3.90.245.10">
    <property type="entry name" value="Ribonucleoside hydrolase-like"/>
    <property type="match status" value="1"/>
</dbReference>
<feature type="domain" description="Inosine/uridine-preferring nucleoside hydrolase" evidence="4">
    <location>
        <begin position="29"/>
        <end position="349"/>
    </location>
</feature>
<protein>
    <submittedName>
        <fullName evidence="5">Nucleoside hydrolase</fullName>
    </submittedName>
</protein>
<dbReference type="GO" id="GO:0006152">
    <property type="term" value="P:purine nucleoside catabolic process"/>
    <property type="evidence" value="ECO:0007669"/>
    <property type="project" value="TreeGrafter"/>
</dbReference>
<organism evidence="5">
    <name type="scientific">Tunturiibacter gelidiferens</name>
    <dbReference type="NCBI Taxonomy" id="3069689"/>
    <lineage>
        <taxon>Bacteria</taxon>
        <taxon>Pseudomonadati</taxon>
        <taxon>Acidobacteriota</taxon>
        <taxon>Terriglobia</taxon>
        <taxon>Terriglobales</taxon>
        <taxon>Acidobacteriaceae</taxon>
        <taxon>Tunturiibacter</taxon>
    </lineage>
</organism>
<dbReference type="InterPro" id="IPR023186">
    <property type="entry name" value="IUNH"/>
</dbReference>
<keyword evidence="1 5" id="KW-0378">Hydrolase</keyword>
<reference evidence="5" key="2">
    <citation type="journal article" date="2024" name="Environ. Microbiol.">
        <title>Genome analysis and description of Tunturibacter gen. nov. expands the diversity of Terriglobia in tundra soils.</title>
        <authorList>
            <person name="Messyasz A."/>
            <person name="Mannisto M.K."/>
            <person name="Kerkhof L.J."/>
            <person name="Haggblom M.M."/>
        </authorList>
    </citation>
    <scope>NUCLEOTIDE SEQUENCE</scope>
    <source>
        <strain evidence="5">M8UP39</strain>
    </source>
</reference>
<keyword evidence="2" id="KW-0326">Glycosidase</keyword>
<sequence>MSRRSSLFLVTVFFAAISQLSNAQARRMVLIDQDGSGPGGSNQMAMMVLLQSPQAEVLGITMVSGNAWEPEEVQHTLRMLELVHRPDVPVVPGAIFPLVRTEEESKVQQQLYGTFPWYGAWGDLAATTSRQPYHGPYVVPKLAEGEPALKPLAEDAAHFLVRQVHAHPHQVTIYAAGPLTNIALAITIDPHFAELTQGIVIMGGSLSPQTGDPEFANNPRHEFNFWFDPEAAHITLRAHWPRIDLTTVDISIKTGFTKEMLGEIARSPNPGAKYLAAYTGEFYYLWDELAAAAWLDPAIITKEEKLYVDVDLTRGPFYGDTLSWTSANKPQLDLQLVHVQTDLDLPRFNKLFVELMKGPPQPGSPVN</sequence>
<evidence type="ECO:0000313" key="5">
    <source>
        <dbReference type="EMBL" id="XCB23182.1"/>
    </source>
</evidence>
<evidence type="ECO:0000256" key="2">
    <source>
        <dbReference type="ARBA" id="ARBA00023295"/>
    </source>
</evidence>
<name>A0AAU7Z2N6_9BACT</name>
<gene>
    <name evidence="5" type="ORF">RBB81_04460</name>
</gene>
<dbReference type="GO" id="GO:0008477">
    <property type="term" value="F:purine nucleosidase activity"/>
    <property type="evidence" value="ECO:0007669"/>
    <property type="project" value="TreeGrafter"/>
</dbReference>
<keyword evidence="3" id="KW-0732">Signal</keyword>
<evidence type="ECO:0000259" key="4">
    <source>
        <dbReference type="Pfam" id="PF01156"/>
    </source>
</evidence>
<dbReference type="SUPFAM" id="SSF53590">
    <property type="entry name" value="Nucleoside hydrolase"/>
    <property type="match status" value="1"/>
</dbReference>